<gene>
    <name evidence="1" type="ORF">S01H1_30923</name>
</gene>
<accession>X0T1F2</accession>
<organism evidence="1">
    <name type="scientific">marine sediment metagenome</name>
    <dbReference type="NCBI Taxonomy" id="412755"/>
    <lineage>
        <taxon>unclassified sequences</taxon>
        <taxon>metagenomes</taxon>
        <taxon>ecological metagenomes</taxon>
    </lineage>
</organism>
<dbReference type="Pfam" id="PF09954">
    <property type="entry name" value="DUF2188"/>
    <property type="match status" value="1"/>
</dbReference>
<dbReference type="InterPro" id="IPR018691">
    <property type="entry name" value="DUF2188"/>
</dbReference>
<reference evidence="1" key="1">
    <citation type="journal article" date="2014" name="Front. Microbiol.">
        <title>High frequency of phylogenetically diverse reductive dehalogenase-homologous genes in deep subseafloor sedimentary metagenomes.</title>
        <authorList>
            <person name="Kawai M."/>
            <person name="Futagami T."/>
            <person name="Toyoda A."/>
            <person name="Takaki Y."/>
            <person name="Nishi S."/>
            <person name="Hori S."/>
            <person name="Arai W."/>
            <person name="Tsubouchi T."/>
            <person name="Morono Y."/>
            <person name="Uchiyama I."/>
            <person name="Ito T."/>
            <person name="Fujiyama A."/>
            <person name="Inagaki F."/>
            <person name="Takami H."/>
        </authorList>
    </citation>
    <scope>NUCLEOTIDE SEQUENCE</scope>
    <source>
        <strain evidence="1">Expedition CK06-06</strain>
    </source>
</reference>
<dbReference type="EMBL" id="BARS01019058">
    <property type="protein sequence ID" value="GAF87064.1"/>
    <property type="molecule type" value="Genomic_DNA"/>
</dbReference>
<evidence type="ECO:0000313" key="1">
    <source>
        <dbReference type="EMBL" id="GAF87064.1"/>
    </source>
</evidence>
<protein>
    <recommendedName>
        <fullName evidence="2">DUF2188 domain-containing protein</fullName>
    </recommendedName>
</protein>
<proteinExistence type="predicted"/>
<name>X0T1F2_9ZZZZ</name>
<sequence>MKKRRINLKNTPKVKEYNRALRIGSKIQHVVQHNGAWAVKRSGASKATGVYNKQDRAINKAIKIAKNYGTSVIVHGRDGKIRDIKRP</sequence>
<evidence type="ECO:0008006" key="2">
    <source>
        <dbReference type="Google" id="ProtNLM"/>
    </source>
</evidence>
<comment type="caution">
    <text evidence="1">The sequence shown here is derived from an EMBL/GenBank/DDBJ whole genome shotgun (WGS) entry which is preliminary data.</text>
</comment>
<dbReference type="AlphaFoldDB" id="X0T1F2"/>